<protein>
    <submittedName>
        <fullName evidence="1">GrpB family protein</fullName>
    </submittedName>
</protein>
<dbReference type="InterPro" id="IPR007344">
    <property type="entry name" value="GrpB/CoaE"/>
</dbReference>
<dbReference type="RefSeq" id="WP_151609206.1">
    <property type="nucleotide sequence ID" value="NZ_CP051298.1"/>
</dbReference>
<evidence type="ECO:0000313" key="1">
    <source>
        <dbReference type="EMBL" id="QKD45807.1"/>
    </source>
</evidence>
<dbReference type="PANTHER" id="PTHR34822:SF1">
    <property type="entry name" value="GRPB FAMILY PROTEIN"/>
    <property type="match status" value="1"/>
</dbReference>
<evidence type="ECO:0000313" key="2">
    <source>
        <dbReference type="Proteomes" id="UP000500755"/>
    </source>
</evidence>
<dbReference type="EMBL" id="CP051298">
    <property type="protein sequence ID" value="QKD45807.1"/>
    <property type="molecule type" value="Genomic_DNA"/>
</dbReference>
<dbReference type="Gene3D" id="3.30.460.10">
    <property type="entry name" value="Beta Polymerase, domain 2"/>
    <property type="match status" value="1"/>
</dbReference>
<gene>
    <name evidence="1" type="ORF">HF896_20280</name>
</gene>
<accession>A0A858ZYR3</accession>
<dbReference type="Pfam" id="PF04229">
    <property type="entry name" value="GrpB"/>
    <property type="match status" value="1"/>
</dbReference>
<dbReference type="Proteomes" id="UP000500755">
    <property type="component" value="Chromosome"/>
</dbReference>
<dbReference type="AlphaFoldDB" id="A0A858ZYR3"/>
<name>A0A858ZYR3_9BURK</name>
<sequence length="175" mass="19475">MLPSTMPVRLAPHDPRWANQAANEAERLKQGVDSILQVHHIGSTSIPGIAAKPILDLMPVVLNLAALDSERSAVEALGYVWHGANGIEGRRYCTLHDPETGERLIQIHCFADGDAAIRRHLAFRDLLRSSPSLADQYEREKCRCAALHPENSRAYSDCKDAWIKRIEAEALSRFS</sequence>
<dbReference type="PANTHER" id="PTHR34822">
    <property type="entry name" value="GRPB DOMAIN PROTEIN (AFU_ORTHOLOGUE AFUA_1G01530)"/>
    <property type="match status" value="1"/>
</dbReference>
<organism evidence="1 2">
    <name type="scientific">Alicycliphilus denitrificans</name>
    <dbReference type="NCBI Taxonomy" id="179636"/>
    <lineage>
        <taxon>Bacteria</taxon>
        <taxon>Pseudomonadati</taxon>
        <taxon>Pseudomonadota</taxon>
        <taxon>Betaproteobacteria</taxon>
        <taxon>Burkholderiales</taxon>
        <taxon>Comamonadaceae</taxon>
        <taxon>Alicycliphilus</taxon>
    </lineage>
</organism>
<dbReference type="SUPFAM" id="SSF81301">
    <property type="entry name" value="Nucleotidyltransferase"/>
    <property type="match status" value="1"/>
</dbReference>
<reference evidence="1 2" key="1">
    <citation type="submission" date="2020-05" db="EMBL/GenBank/DDBJ databases">
        <title>Complete genome sequence of Alicycliphilus denitrificans DP3.</title>
        <authorList>
            <person name="Chen X."/>
        </authorList>
    </citation>
    <scope>NUCLEOTIDE SEQUENCE [LARGE SCALE GENOMIC DNA]</scope>
    <source>
        <strain evidence="1 2">DP3</strain>
    </source>
</reference>
<proteinExistence type="predicted"/>
<dbReference type="InterPro" id="IPR043519">
    <property type="entry name" value="NT_sf"/>
</dbReference>